<dbReference type="AlphaFoldDB" id="A0A7G5GRL4"/>
<gene>
    <name evidence="3" type="ORF">H3H32_26620</name>
</gene>
<feature type="transmembrane region" description="Helical" evidence="1">
    <location>
        <begin position="122"/>
        <end position="142"/>
    </location>
</feature>
<accession>A0A7G5GRL4</accession>
<keyword evidence="1" id="KW-1133">Transmembrane helix</keyword>
<dbReference type="Pfam" id="PF21808">
    <property type="entry name" value="Dynamin-like_hel_bact"/>
    <property type="match status" value="1"/>
</dbReference>
<dbReference type="KEGG" id="sfol:H3H32_26620"/>
<dbReference type="EMBL" id="CP059732">
    <property type="protein sequence ID" value="QMW01506.1"/>
    <property type="molecule type" value="Genomic_DNA"/>
</dbReference>
<dbReference type="InterPro" id="IPR049399">
    <property type="entry name" value="BDLP-like_hel"/>
</dbReference>
<keyword evidence="4" id="KW-1185">Reference proteome</keyword>
<proteinExistence type="predicted"/>
<evidence type="ECO:0000313" key="4">
    <source>
        <dbReference type="Proteomes" id="UP000515369"/>
    </source>
</evidence>
<dbReference type="RefSeq" id="WP_182458788.1">
    <property type="nucleotide sequence ID" value="NZ_CP059732.1"/>
</dbReference>
<evidence type="ECO:0000259" key="2">
    <source>
        <dbReference type="Pfam" id="PF21808"/>
    </source>
</evidence>
<name>A0A7G5GRL4_9BACT</name>
<protein>
    <recommendedName>
        <fullName evidence="2">BDLP-like helical domain-containing protein</fullName>
    </recommendedName>
</protein>
<keyword evidence="1" id="KW-0812">Transmembrane</keyword>
<keyword evidence="1" id="KW-0472">Membrane</keyword>
<feature type="transmembrane region" description="Helical" evidence="1">
    <location>
        <begin position="154"/>
        <end position="187"/>
    </location>
</feature>
<evidence type="ECO:0000256" key="1">
    <source>
        <dbReference type="SAM" id="Phobius"/>
    </source>
</evidence>
<reference evidence="3 4" key="1">
    <citation type="submission" date="2020-07" db="EMBL/GenBank/DDBJ databases">
        <title>Spirosoma foliorum sp. nov., isolated from the leaves on the Nejang mountain Korea, Republic of.</title>
        <authorList>
            <person name="Ho H."/>
            <person name="Lee Y.-J."/>
            <person name="Nurcahyanto D.-A."/>
            <person name="Kim S.-G."/>
        </authorList>
    </citation>
    <scope>NUCLEOTIDE SEQUENCE [LARGE SCALE GENOMIC DNA]</scope>
    <source>
        <strain evidence="3 4">PL0136</strain>
    </source>
</reference>
<feature type="domain" description="BDLP-like helical" evidence="2">
    <location>
        <begin position="7"/>
        <end position="270"/>
    </location>
</feature>
<evidence type="ECO:0000313" key="3">
    <source>
        <dbReference type="EMBL" id="QMW01506.1"/>
    </source>
</evidence>
<organism evidence="3 4">
    <name type="scientific">Spirosoma foliorum</name>
    <dbReference type="NCBI Taxonomy" id="2710596"/>
    <lineage>
        <taxon>Bacteria</taxon>
        <taxon>Pseudomonadati</taxon>
        <taxon>Bacteroidota</taxon>
        <taxon>Cytophagia</taxon>
        <taxon>Cytophagales</taxon>
        <taxon>Cytophagaceae</taxon>
        <taxon>Spirosoma</taxon>
    </lineage>
</organism>
<sequence length="294" mass="32685">MNFLILFTPFFLGLSTTFEEDFGQYQPDLGFVDFLFRKEKRAEFEANLEAAFERYLRGKISEWTRVAEKSVRIELEAIALSAREYSVSYENTVDSIGEILTGGSNKSSIHMDDGDTPLWQRILAGGGAAIMGDLAGVVLASSGIFDWKKIVTNLIAVIVTGGLVLAITGTLLGPISLALLGLGVGGYQAERARQKVLRTMAEEIKKSLPNSATEGRLQVYQNVYNQFSNYSQDVESKLSKDIDERKGELDNVLASRKKEQINLDIEVNRLSAFAKATHIAREEVEDIHDNFFKN</sequence>
<dbReference type="Proteomes" id="UP000515369">
    <property type="component" value="Chromosome"/>
</dbReference>